<dbReference type="Proteomes" id="UP000249646">
    <property type="component" value="Unassembled WGS sequence"/>
</dbReference>
<dbReference type="GO" id="GO:0005524">
    <property type="term" value="F:ATP binding"/>
    <property type="evidence" value="ECO:0007669"/>
    <property type="project" value="UniProtKB-KW"/>
</dbReference>
<dbReference type="Gene3D" id="3.40.50.620">
    <property type="entry name" value="HUPs"/>
    <property type="match status" value="1"/>
</dbReference>
<name>A0A2W7G0M4_9BACT</name>
<evidence type="ECO:0000256" key="9">
    <source>
        <dbReference type="ARBA" id="ARBA00022840"/>
    </source>
</evidence>
<dbReference type="AlphaFoldDB" id="A0A2W7G0M4"/>
<dbReference type="GO" id="GO:0006747">
    <property type="term" value="P:FAD biosynthetic process"/>
    <property type="evidence" value="ECO:0007669"/>
    <property type="project" value="UniProtKB-UniPathway"/>
</dbReference>
<evidence type="ECO:0000313" key="13">
    <source>
        <dbReference type="Proteomes" id="UP000249646"/>
    </source>
</evidence>
<evidence type="ECO:0000259" key="11">
    <source>
        <dbReference type="Pfam" id="PF06574"/>
    </source>
</evidence>
<reference evidence="12 13" key="1">
    <citation type="submission" date="2018-06" db="EMBL/GenBank/DDBJ databases">
        <title>Genomic Encyclopedia of Archaeal and Bacterial Type Strains, Phase II (KMG-II): from individual species to whole genera.</title>
        <authorList>
            <person name="Goeker M."/>
        </authorList>
    </citation>
    <scope>NUCLEOTIDE SEQUENCE [LARGE SCALE GENOMIC DNA]</scope>
    <source>
        <strain evidence="12 13">ATCC 51348</strain>
    </source>
</reference>
<keyword evidence="8" id="KW-0274">FAD</keyword>
<evidence type="ECO:0000256" key="6">
    <source>
        <dbReference type="ARBA" id="ARBA00022695"/>
    </source>
</evidence>
<evidence type="ECO:0000256" key="8">
    <source>
        <dbReference type="ARBA" id="ARBA00022827"/>
    </source>
</evidence>
<comment type="caution">
    <text evidence="12">The sequence shown here is derived from an EMBL/GenBank/DDBJ whole genome shotgun (WGS) entry which is preliminary data.</text>
</comment>
<keyword evidence="6 12" id="KW-0548">Nucleotidyltransferase</keyword>
<sequence>MKIFEWSFKENFELKEELIIVLGTFETLHLGHYELIKLAKDLKNTYPQRKLAIMLFSNSYKNIINQEKKVLQTKTRLYTLFNLEFDYVFLVDVNKDKLSTSHTNFVNNLKLNNVKIVVCGPDFKFGFRKLGDIDYLKKYFDVYVASERKIQKQKISTSLIREFISEGKISAVNALMIEKYAFITNLEKLKFKFPNNLLKLKSGIYIVNCVISDLEYHGLIRIGNDMENEIDNEIYLFDLELIPSKYEEVFIELEDTIRFINFKHENLITDFDLEVTKKWFLK</sequence>
<comment type="pathway">
    <text evidence="1">Cofactor biosynthesis; FAD biosynthesis; FAD from FMN: step 1/1.</text>
</comment>
<dbReference type="GO" id="GO:0016301">
    <property type="term" value="F:kinase activity"/>
    <property type="evidence" value="ECO:0007669"/>
    <property type="project" value="UniProtKB-KW"/>
</dbReference>
<keyword evidence="9" id="KW-0067">ATP-binding</keyword>
<dbReference type="InterPro" id="IPR014729">
    <property type="entry name" value="Rossmann-like_a/b/a_fold"/>
</dbReference>
<dbReference type="OrthoDB" id="9803667at2"/>
<keyword evidence="7" id="KW-0547">Nucleotide-binding</keyword>
<evidence type="ECO:0000256" key="2">
    <source>
        <dbReference type="ARBA" id="ARBA00012393"/>
    </source>
</evidence>
<keyword evidence="3" id="KW-0285">Flavoprotein</keyword>
<evidence type="ECO:0000256" key="3">
    <source>
        <dbReference type="ARBA" id="ARBA00022630"/>
    </source>
</evidence>
<evidence type="ECO:0000313" key="12">
    <source>
        <dbReference type="EMBL" id="PZV98760.1"/>
    </source>
</evidence>
<dbReference type="UniPathway" id="UPA00277">
    <property type="reaction ID" value="UER00407"/>
</dbReference>
<comment type="catalytic activity">
    <reaction evidence="10">
        <text>FMN + ATP + H(+) = FAD + diphosphate</text>
        <dbReference type="Rhea" id="RHEA:17237"/>
        <dbReference type="ChEBI" id="CHEBI:15378"/>
        <dbReference type="ChEBI" id="CHEBI:30616"/>
        <dbReference type="ChEBI" id="CHEBI:33019"/>
        <dbReference type="ChEBI" id="CHEBI:57692"/>
        <dbReference type="ChEBI" id="CHEBI:58210"/>
        <dbReference type="EC" id="2.7.7.2"/>
    </reaction>
</comment>
<dbReference type="SUPFAM" id="SSF52374">
    <property type="entry name" value="Nucleotidylyl transferase"/>
    <property type="match status" value="1"/>
</dbReference>
<protein>
    <recommendedName>
        <fullName evidence="2">FAD synthase</fullName>
        <ecNumber evidence="2">2.7.7.2</ecNumber>
    </recommendedName>
</protein>
<dbReference type="GO" id="GO:0003919">
    <property type="term" value="F:FMN adenylyltransferase activity"/>
    <property type="evidence" value="ECO:0007669"/>
    <property type="project" value="UniProtKB-EC"/>
</dbReference>
<evidence type="ECO:0000256" key="5">
    <source>
        <dbReference type="ARBA" id="ARBA00022679"/>
    </source>
</evidence>
<dbReference type="InterPro" id="IPR015864">
    <property type="entry name" value="FAD_synthase"/>
</dbReference>
<feature type="domain" description="FAD synthetase" evidence="11">
    <location>
        <begin position="15"/>
        <end position="158"/>
    </location>
</feature>
<evidence type="ECO:0000256" key="4">
    <source>
        <dbReference type="ARBA" id="ARBA00022643"/>
    </source>
</evidence>
<proteinExistence type="predicted"/>
<gene>
    <name evidence="12" type="ORF">BCF89_11014</name>
</gene>
<dbReference type="Pfam" id="PF06574">
    <property type="entry name" value="FAD_syn"/>
    <property type="match status" value="1"/>
</dbReference>
<dbReference type="RefSeq" id="WP_111518809.1">
    <property type="nucleotide sequence ID" value="NZ_QKUB01000010.1"/>
</dbReference>
<dbReference type="NCBIfam" id="NF005518">
    <property type="entry name" value="PRK07143.1"/>
    <property type="match status" value="1"/>
</dbReference>
<evidence type="ECO:0000256" key="10">
    <source>
        <dbReference type="ARBA" id="ARBA00049494"/>
    </source>
</evidence>
<evidence type="ECO:0000256" key="1">
    <source>
        <dbReference type="ARBA" id="ARBA00004726"/>
    </source>
</evidence>
<keyword evidence="13" id="KW-1185">Reference proteome</keyword>
<keyword evidence="4" id="KW-0288">FMN</keyword>
<keyword evidence="12" id="KW-0418">Kinase</keyword>
<accession>A0A2W7G0M4</accession>
<keyword evidence="5 12" id="KW-0808">Transferase</keyword>
<dbReference type="EC" id="2.7.7.2" evidence="2"/>
<dbReference type="GO" id="GO:0009231">
    <property type="term" value="P:riboflavin biosynthetic process"/>
    <property type="evidence" value="ECO:0007669"/>
    <property type="project" value="InterPro"/>
</dbReference>
<organism evidence="12 13">
    <name type="scientific">Metamycoplasma auris</name>
    <dbReference type="NCBI Taxonomy" id="51363"/>
    <lineage>
        <taxon>Bacteria</taxon>
        <taxon>Bacillati</taxon>
        <taxon>Mycoplasmatota</taxon>
        <taxon>Mycoplasmoidales</taxon>
        <taxon>Metamycoplasmataceae</taxon>
        <taxon>Metamycoplasma</taxon>
    </lineage>
</organism>
<evidence type="ECO:0000256" key="7">
    <source>
        <dbReference type="ARBA" id="ARBA00022741"/>
    </source>
</evidence>
<dbReference type="EMBL" id="QKUB01000010">
    <property type="protein sequence ID" value="PZV98760.1"/>
    <property type="molecule type" value="Genomic_DNA"/>
</dbReference>
<dbReference type="NCBIfam" id="NF045965">
    <property type="entry name" value="RibF_rel"/>
    <property type="match status" value="1"/>
</dbReference>